<dbReference type="AlphaFoldDB" id="A0A9X3RNG7"/>
<evidence type="ECO:0000259" key="1">
    <source>
        <dbReference type="Pfam" id="PF00144"/>
    </source>
</evidence>
<dbReference type="Proteomes" id="UP001371299">
    <property type="component" value="Unassembled WGS sequence"/>
</dbReference>
<dbReference type="PANTHER" id="PTHR46825">
    <property type="entry name" value="D-ALANYL-D-ALANINE-CARBOXYPEPTIDASE/ENDOPEPTIDASE AMPH"/>
    <property type="match status" value="1"/>
</dbReference>
<keyword evidence="5" id="KW-1185">Reference proteome</keyword>
<evidence type="ECO:0000313" key="5">
    <source>
        <dbReference type="Proteomes" id="UP001371299"/>
    </source>
</evidence>
<evidence type="ECO:0000313" key="4">
    <source>
        <dbReference type="Proteomes" id="UP001146439"/>
    </source>
</evidence>
<dbReference type="InterPro" id="IPR050491">
    <property type="entry name" value="AmpC-like"/>
</dbReference>
<accession>A0A9X3RNG7</accession>
<feature type="domain" description="Beta-lactamase-related" evidence="1">
    <location>
        <begin position="68"/>
        <end position="308"/>
    </location>
</feature>
<sequence>MRKLALATIAAAISATFLLIVGPQRISMATTATGDPELSTYLREHPEPGFNNLTVFTLVQEKATFAGLGADEHTEVEIGSVTKMFTGEIAHQLVEEGKIRLDTTVGEVLEVDDAPVSDVTVQELLEHTSGLPRLANGSFFSSVFGSVTGANPYAGETNRNILDTAIEAKLEDRGTETYSNLGYALLGILLERVTDTPYEQLLHERIFKPAGMTETYLMTPGAVPENAPRGLTSTGRKAEPWEMDGCFAAAGAIRSNASDMAAFTEWFIKNGDTAFGWQEDEDNHTFWHNGGTYGYSTMLIIDPKSGRAAFANNDSPAGVENLAQALFDQL</sequence>
<dbReference type="EMBL" id="JAKMUZ010000007">
    <property type="protein sequence ID" value="MCZ9295863.1"/>
    <property type="molecule type" value="Genomic_DNA"/>
</dbReference>
<dbReference type="InterPro" id="IPR001466">
    <property type="entry name" value="Beta-lactam-related"/>
</dbReference>
<comment type="caution">
    <text evidence="2">The sequence shown here is derived from an EMBL/GenBank/DDBJ whole genome shotgun (WGS) entry which is preliminary data.</text>
</comment>
<protein>
    <submittedName>
        <fullName evidence="2">Beta-lactamase family protein</fullName>
    </submittedName>
    <submittedName>
        <fullName evidence="3">Serine hydrolase domain-containing protein</fullName>
        <ecNumber evidence="3">3.1.1.103</ecNumber>
    </submittedName>
</protein>
<reference evidence="3 5" key="2">
    <citation type="submission" date="2024-01" db="EMBL/GenBank/DDBJ databases">
        <title>Description of two novel Corynebacterium species isolated from human nasal passages and skin.</title>
        <authorList>
            <person name="Popowitch E."/>
            <person name="Tran T.H."/>
            <person name="Escapa I.F."/>
            <person name="Bhatt E."/>
            <person name="Sozat A.K."/>
            <person name="Roberts A.Q."/>
            <person name="Segre J.A."/>
            <person name="Kong H."/>
            <person name="Conlan S."/>
            <person name="Lemon K.P."/>
            <person name="Kelly M.S."/>
        </authorList>
    </citation>
    <scope>NUCLEOTIDE SEQUENCE [LARGE SCALE GENOMIC DNA]</scope>
    <source>
        <strain evidence="3 5">KPL2619</strain>
    </source>
</reference>
<dbReference type="RefSeq" id="WP_238801003.1">
    <property type="nucleotide sequence ID" value="NZ_JAKMUZ010000007.1"/>
</dbReference>
<organism evidence="2 4">
    <name type="scientific">Corynebacterium yonathiae</name>
    <dbReference type="NCBI Taxonomy" id="2913504"/>
    <lineage>
        <taxon>Bacteria</taxon>
        <taxon>Bacillati</taxon>
        <taxon>Actinomycetota</taxon>
        <taxon>Actinomycetes</taxon>
        <taxon>Mycobacteriales</taxon>
        <taxon>Corynebacteriaceae</taxon>
        <taxon>Corynebacterium</taxon>
    </lineage>
</organism>
<dbReference type="SUPFAM" id="SSF56601">
    <property type="entry name" value="beta-lactamase/transpeptidase-like"/>
    <property type="match status" value="1"/>
</dbReference>
<evidence type="ECO:0000313" key="2">
    <source>
        <dbReference type="EMBL" id="MCZ9295863.1"/>
    </source>
</evidence>
<dbReference type="Gene3D" id="3.40.710.10">
    <property type="entry name" value="DD-peptidase/beta-lactamase superfamily"/>
    <property type="match status" value="1"/>
</dbReference>
<evidence type="ECO:0000313" key="3">
    <source>
        <dbReference type="EMBL" id="MEK0145741.1"/>
    </source>
</evidence>
<keyword evidence="3" id="KW-0378">Hydrolase</keyword>
<dbReference type="PANTHER" id="PTHR46825:SF8">
    <property type="entry name" value="BETA-LACTAMASE-RELATED"/>
    <property type="match status" value="1"/>
</dbReference>
<dbReference type="InterPro" id="IPR012338">
    <property type="entry name" value="Beta-lactam/transpept-like"/>
</dbReference>
<reference evidence="2" key="1">
    <citation type="submission" date="2022-02" db="EMBL/GenBank/DDBJ databases">
        <title>Corynebacterium sp. from urogenital microbiome.</title>
        <authorList>
            <person name="Cappelli E.A."/>
            <person name="Ribeiro T.G."/>
            <person name="Peixe L."/>
        </authorList>
    </citation>
    <scope>NUCLEOTIDE SEQUENCE</scope>
    <source>
        <strain evidence="2">C21Ua_68</strain>
    </source>
</reference>
<proteinExistence type="predicted"/>
<dbReference type="GO" id="GO:0016787">
    <property type="term" value="F:hydrolase activity"/>
    <property type="evidence" value="ECO:0007669"/>
    <property type="project" value="UniProtKB-KW"/>
</dbReference>
<dbReference type="Pfam" id="PF00144">
    <property type="entry name" value="Beta-lactamase"/>
    <property type="match status" value="1"/>
</dbReference>
<name>A0A9X3RNG7_9CORY</name>
<dbReference type="Proteomes" id="UP001146439">
    <property type="component" value="Unassembled WGS sequence"/>
</dbReference>
<dbReference type="EMBL" id="JBBMGJ010000011">
    <property type="protein sequence ID" value="MEK0145741.1"/>
    <property type="molecule type" value="Genomic_DNA"/>
</dbReference>
<dbReference type="EC" id="3.1.1.103" evidence="3"/>
<gene>
    <name evidence="2" type="ORF">L8V22_04720</name>
    <name evidence="3" type="ORF">WMQ01_06590</name>
</gene>